<feature type="domain" description="PilZ" evidence="2">
    <location>
        <begin position="119"/>
        <end position="190"/>
    </location>
</feature>
<evidence type="ECO:0000259" key="2">
    <source>
        <dbReference type="Pfam" id="PF07238"/>
    </source>
</evidence>
<dbReference type="InterPro" id="IPR009875">
    <property type="entry name" value="PilZ_domain"/>
</dbReference>
<keyword evidence="4" id="KW-1185">Reference proteome</keyword>
<dbReference type="RefSeq" id="WP_160745186.1">
    <property type="nucleotide sequence ID" value="NZ_WTYK01000001.1"/>
</dbReference>
<evidence type="ECO:0000313" key="4">
    <source>
        <dbReference type="Proteomes" id="UP000469159"/>
    </source>
</evidence>
<dbReference type="Proteomes" id="UP000469159">
    <property type="component" value="Unassembled WGS sequence"/>
</dbReference>
<dbReference type="GO" id="GO:0035438">
    <property type="term" value="F:cyclic-di-GMP binding"/>
    <property type="evidence" value="ECO:0007669"/>
    <property type="project" value="InterPro"/>
</dbReference>
<evidence type="ECO:0000256" key="1">
    <source>
        <dbReference type="SAM" id="MobiDB-lite"/>
    </source>
</evidence>
<organism evidence="3 4">
    <name type="scientific">Croceibacterium soli</name>
    <dbReference type="NCBI Taxonomy" id="1739690"/>
    <lineage>
        <taxon>Bacteria</taxon>
        <taxon>Pseudomonadati</taxon>
        <taxon>Pseudomonadota</taxon>
        <taxon>Alphaproteobacteria</taxon>
        <taxon>Sphingomonadales</taxon>
        <taxon>Erythrobacteraceae</taxon>
        <taxon>Croceibacterium</taxon>
    </lineage>
</organism>
<sequence length="207" mass="23025">MSQSAEEDLSSLGRPLSTEDAEQRSATRYTPLIRTAKIRCARGEFLCVVSDVSTTGVSLRLFHPLPADSALDLEMPNGESLPIEPVWKEEGRAGFRFAAEVDLHRLLQGHGKWPKRPIRLNLEMPARLAGLTGRYEATIRNISLQGAQIECDAHLAIDQRLRLSSDSLPEIVTKVRWRDGKLYGLIFDDTFQFADLARIAAEVQGIG</sequence>
<name>A0A6I4URH1_9SPHN</name>
<dbReference type="EMBL" id="WTYK01000001">
    <property type="protein sequence ID" value="MXP40344.1"/>
    <property type="molecule type" value="Genomic_DNA"/>
</dbReference>
<proteinExistence type="predicted"/>
<evidence type="ECO:0000313" key="3">
    <source>
        <dbReference type="EMBL" id="MXP40344.1"/>
    </source>
</evidence>
<dbReference type="SUPFAM" id="SSF141371">
    <property type="entry name" value="PilZ domain-like"/>
    <property type="match status" value="2"/>
</dbReference>
<dbReference type="OrthoDB" id="7929489at2"/>
<protein>
    <submittedName>
        <fullName evidence="3">PilZ domain-containing protein</fullName>
    </submittedName>
</protein>
<feature type="domain" description="PilZ" evidence="2">
    <location>
        <begin position="22"/>
        <end position="103"/>
    </location>
</feature>
<comment type="caution">
    <text evidence="3">The sequence shown here is derived from an EMBL/GenBank/DDBJ whole genome shotgun (WGS) entry which is preliminary data.</text>
</comment>
<dbReference type="AlphaFoldDB" id="A0A6I4URH1"/>
<gene>
    <name evidence="3" type="ORF">GRI75_01630</name>
</gene>
<dbReference type="Gene3D" id="2.40.10.220">
    <property type="entry name" value="predicted glycosyltransferase like domains"/>
    <property type="match status" value="1"/>
</dbReference>
<accession>A0A6I4URH1</accession>
<dbReference type="Pfam" id="PF07238">
    <property type="entry name" value="PilZ"/>
    <property type="match status" value="2"/>
</dbReference>
<feature type="region of interest" description="Disordered" evidence="1">
    <location>
        <begin position="1"/>
        <end position="24"/>
    </location>
</feature>
<reference evidence="3 4" key="1">
    <citation type="submission" date="2019-12" db="EMBL/GenBank/DDBJ databases">
        <title>Genomic-based taxomic classification of the family Erythrobacteraceae.</title>
        <authorList>
            <person name="Xu L."/>
        </authorList>
    </citation>
    <scope>NUCLEOTIDE SEQUENCE [LARGE SCALE GENOMIC DNA]</scope>
    <source>
        <strain evidence="3 4">MCCC 1K02066</strain>
    </source>
</reference>